<evidence type="ECO:0000259" key="5">
    <source>
        <dbReference type="Pfam" id="PF16355"/>
    </source>
</evidence>
<evidence type="ECO:0000256" key="3">
    <source>
        <dbReference type="ARBA" id="ARBA00023295"/>
    </source>
</evidence>
<dbReference type="EMBL" id="CP002628">
    <property type="protein sequence ID" value="AEB06436.1"/>
    <property type="molecule type" value="Genomic_DNA"/>
</dbReference>
<dbReference type="GO" id="GO:0004566">
    <property type="term" value="F:beta-glucuronidase activity"/>
    <property type="evidence" value="ECO:0007669"/>
    <property type="project" value="UniProtKB-EC"/>
</dbReference>
<dbReference type="KEGG" id="cgo:Corgl_0315"/>
<dbReference type="OrthoDB" id="9762066at2"/>
<dbReference type="SUPFAM" id="SSF49785">
    <property type="entry name" value="Galactose-binding domain-like"/>
    <property type="match status" value="1"/>
</dbReference>
<dbReference type="RefSeq" id="WP_013708179.1">
    <property type="nucleotide sequence ID" value="NC_015389.1"/>
</dbReference>
<evidence type="ECO:0000256" key="1">
    <source>
        <dbReference type="ARBA" id="ARBA00007401"/>
    </source>
</evidence>
<dbReference type="InterPro" id="IPR006101">
    <property type="entry name" value="Glyco_hydro_2"/>
</dbReference>
<dbReference type="SUPFAM" id="SSF49303">
    <property type="entry name" value="beta-Galactosidase/glucuronidase domain"/>
    <property type="match status" value="1"/>
</dbReference>
<keyword evidence="2 7" id="KW-0378">Hydrolase</keyword>
<proteinExistence type="inferred from homology"/>
<dbReference type="PRINTS" id="PR00132">
    <property type="entry name" value="GLHYDRLASE2"/>
</dbReference>
<dbReference type="Pfam" id="PF22666">
    <property type="entry name" value="Glyco_hydro_2_N2"/>
    <property type="match status" value="1"/>
</dbReference>
<dbReference type="SUPFAM" id="SSF51445">
    <property type="entry name" value="(Trans)glycosidases"/>
    <property type="match status" value="1"/>
</dbReference>
<evidence type="ECO:0000259" key="6">
    <source>
        <dbReference type="Pfam" id="PF22666"/>
    </source>
</evidence>
<dbReference type="HOGENOM" id="CLU_006501_5_0_11"/>
<evidence type="ECO:0000256" key="2">
    <source>
        <dbReference type="ARBA" id="ARBA00022801"/>
    </source>
</evidence>
<dbReference type="InterPro" id="IPR036156">
    <property type="entry name" value="Beta-gal/glucu_dom_sf"/>
</dbReference>
<dbReference type="PANTHER" id="PTHR42732">
    <property type="entry name" value="BETA-GALACTOSIDASE"/>
    <property type="match status" value="1"/>
</dbReference>
<sequence length="733" mass="82536">MRTMTVLSRDWTFVKQAADAEEAARLPGESVEVPHTWNATDGQDGGNDYHRGTCWYVRQLDKPTDLGDRRVWLEFRGAAMSAAVFLNKELLCEHAGGYSTFRVDLTDHLLAHNTIAVSVDNTENDRVYPQTADFTFYGGLYRPVLMLVVPACHFALGPDGGPGIHITTNVDPHLRHATVEAQAWIEGDASEVIFTINETRRAAAVVDGHASATFEMDHIRLWDGLRDPFLYDATASLASGDEVACRFGLRSFEIDPSRGFLLNGRPYPLRGVSRHQDRWGVGTAISDRMMREDMDIIRELGATTVRLAHYQHAQEFYDLCDECGIVVWAEIPYITMQLSDGRANMLSQMRELVVQSYNHPSIAVWGLSNEITAATPVDDALLKNHRDLNDLCHALDPSRLTTMANVFMLETDSELLSIPDVNSYNLYFGWYLGELEQNDSFLDDFHEAHPDMPLGLSEYGADANPDIQSAHPEKGDYSESYQCIYHEHMLEMIQSRPWLWATHVWNLFDFGADGRDEGGKHGQNQKGLVTFDRSLKKDAFYLYRAAWNKKDPFVHLCGSRYVDRAEDVTEVKVYSNCSEVSLFVDGALLGTQRGATVFRFQVPITGEHLIESKSGACCDAIQVRKVDAPNPRYSLSCERAVSNWFDREQVDPDFYSVVDTFGDLRKNDKAKAVIDRTMKEAAASRGDVATRVQDNPALQRMMERMTFLSLLKQGGADEQSVQQLNRVLQSIPK</sequence>
<dbReference type="Pfam" id="PF16355">
    <property type="entry name" value="DUF4982"/>
    <property type="match status" value="1"/>
</dbReference>
<dbReference type="STRING" id="700015.Corgl_0315"/>
<protein>
    <submittedName>
        <fullName evidence="7">Beta-glucuronidase</fullName>
        <ecNumber evidence="7">3.2.1.31</ecNumber>
    </submittedName>
</protein>
<dbReference type="Gene3D" id="3.20.20.80">
    <property type="entry name" value="Glycosidases"/>
    <property type="match status" value="1"/>
</dbReference>
<evidence type="ECO:0000313" key="8">
    <source>
        <dbReference type="Proteomes" id="UP000006851"/>
    </source>
</evidence>
<evidence type="ECO:0000313" key="7">
    <source>
        <dbReference type="EMBL" id="AEB06436.1"/>
    </source>
</evidence>
<dbReference type="InterPro" id="IPR051913">
    <property type="entry name" value="GH2_Domain-Containing"/>
</dbReference>
<comment type="similarity">
    <text evidence="1">Belongs to the glycosyl hydrolase 2 family.</text>
</comment>
<feature type="domain" description="DUF4982" evidence="5">
    <location>
        <begin position="568"/>
        <end position="603"/>
    </location>
</feature>
<dbReference type="Gene3D" id="2.60.120.260">
    <property type="entry name" value="Galactose-binding domain-like"/>
    <property type="match status" value="1"/>
</dbReference>
<dbReference type="GO" id="GO:0005975">
    <property type="term" value="P:carbohydrate metabolic process"/>
    <property type="evidence" value="ECO:0007669"/>
    <property type="project" value="InterPro"/>
</dbReference>
<name>F2NA42_CORGP</name>
<dbReference type="Gene3D" id="2.60.40.10">
    <property type="entry name" value="Immunoglobulins"/>
    <property type="match status" value="2"/>
</dbReference>
<organism evidence="7 8">
    <name type="scientific">Coriobacterium glomerans (strain ATCC 49209 / DSM 20642 / JCM 10262 / PW2)</name>
    <dbReference type="NCBI Taxonomy" id="700015"/>
    <lineage>
        <taxon>Bacteria</taxon>
        <taxon>Bacillati</taxon>
        <taxon>Actinomycetota</taxon>
        <taxon>Coriobacteriia</taxon>
        <taxon>Coriobacteriales</taxon>
        <taxon>Coriobacteriaceae</taxon>
        <taxon>Coriobacterium</taxon>
    </lineage>
</organism>
<dbReference type="eggNOG" id="COG3250">
    <property type="taxonomic scope" value="Bacteria"/>
</dbReference>
<dbReference type="InterPro" id="IPR006103">
    <property type="entry name" value="Glyco_hydro_2_cat"/>
</dbReference>
<feature type="domain" description="Glycoside hydrolase family 2 catalytic" evidence="4">
    <location>
        <begin position="259"/>
        <end position="544"/>
    </location>
</feature>
<dbReference type="Pfam" id="PF02836">
    <property type="entry name" value="Glyco_hydro_2_C"/>
    <property type="match status" value="1"/>
</dbReference>
<evidence type="ECO:0000259" key="4">
    <source>
        <dbReference type="Pfam" id="PF02836"/>
    </source>
</evidence>
<dbReference type="InterPro" id="IPR017853">
    <property type="entry name" value="GH"/>
</dbReference>
<dbReference type="EC" id="3.2.1.31" evidence="7"/>
<dbReference type="AlphaFoldDB" id="F2NA42"/>
<keyword evidence="3 7" id="KW-0326">Glycosidase</keyword>
<dbReference type="PANTHER" id="PTHR42732:SF1">
    <property type="entry name" value="BETA-MANNOSIDASE"/>
    <property type="match status" value="1"/>
</dbReference>
<feature type="domain" description="Beta-mannosidase-like galactose-binding" evidence="6">
    <location>
        <begin position="53"/>
        <end position="122"/>
    </location>
</feature>
<dbReference type="InterPro" id="IPR032311">
    <property type="entry name" value="DUF4982"/>
</dbReference>
<dbReference type="InterPro" id="IPR054593">
    <property type="entry name" value="Beta-mannosidase-like_N2"/>
</dbReference>
<dbReference type="Proteomes" id="UP000006851">
    <property type="component" value="Chromosome"/>
</dbReference>
<accession>F2NA42</accession>
<dbReference type="InterPro" id="IPR008979">
    <property type="entry name" value="Galactose-bd-like_sf"/>
</dbReference>
<keyword evidence="8" id="KW-1185">Reference proteome</keyword>
<gene>
    <name evidence="7" type="ordered locus">Corgl_0315</name>
</gene>
<reference evidence="8" key="1">
    <citation type="journal article" date="2013" name="Stand. Genomic Sci.">
        <title>Complete genome sequence of Coriobacterium glomerans type strain (PW2(T)) from the midgut of Pyrrhocoris apterus L. (red soldier bug).</title>
        <authorList>
            <person name="Stackebrandt E."/>
            <person name="Zeytun A."/>
            <person name="Lapidus A."/>
            <person name="Nolan M."/>
            <person name="Lucas S."/>
            <person name="Hammon N."/>
            <person name="Deshpande S."/>
            <person name="Cheng J.F."/>
            <person name="Tapia R."/>
            <person name="Goodwin L.A."/>
            <person name="Pitluck S."/>
            <person name="Liolios K."/>
            <person name="Pagani I."/>
            <person name="Ivanova N."/>
            <person name="Mavromatis K."/>
            <person name="Mikhailova N."/>
            <person name="Huntemann M."/>
            <person name="Pati A."/>
            <person name="Chen A."/>
            <person name="Palaniappan K."/>
            <person name="Chang Y.J."/>
            <person name="Land M."/>
            <person name="Hauser L."/>
            <person name="Rohde M."/>
            <person name="Pukall R."/>
            <person name="Goker M."/>
            <person name="Detter J.C."/>
            <person name="Woyke T."/>
            <person name="Bristow J."/>
            <person name="Eisen J.A."/>
            <person name="Markowitz V."/>
            <person name="Hugenholtz P."/>
            <person name="Kyrpides N.C."/>
            <person name="Klenk H.P."/>
        </authorList>
    </citation>
    <scope>NUCLEOTIDE SEQUENCE</scope>
    <source>
        <strain evidence="8">ATCC 49209 / DSM 20642 / JCM 10262 / PW2</strain>
    </source>
</reference>
<dbReference type="InterPro" id="IPR013783">
    <property type="entry name" value="Ig-like_fold"/>
</dbReference>